<reference evidence="1 2" key="1">
    <citation type="submission" date="2020-05" db="EMBL/GenBank/DDBJ databases">
        <title>FDA dAtabase for Regulatory Grade micrObial Sequences (FDA-ARGOS): Supporting development and validation of Infectious Disease Dx tests.</title>
        <authorList>
            <person name="Moreno J."/>
            <person name="Tallon L."/>
            <person name="Sadzewicz L."/>
            <person name="Zhao X."/>
            <person name="Vavikolanu K."/>
            <person name="Mehta A."/>
            <person name="Aluvathingal J."/>
            <person name="Nadendla S."/>
            <person name="Myers T."/>
            <person name="Yan Y."/>
            <person name="Sichtig H."/>
        </authorList>
    </citation>
    <scope>NUCLEOTIDE SEQUENCE [LARGE SCALE GENOMIC DNA]</scope>
    <source>
        <strain evidence="1 2">FDAARGOS_760</strain>
    </source>
</reference>
<dbReference type="PANTHER" id="PTHR36436">
    <property type="entry name" value="SLL5081 PROTEIN"/>
    <property type="match status" value="1"/>
</dbReference>
<dbReference type="InterPro" id="IPR035948">
    <property type="entry name" value="YwqG-like_sf"/>
</dbReference>
<gene>
    <name evidence="1" type="ORF">FIU21_08905</name>
</gene>
<evidence type="ECO:0000313" key="2">
    <source>
        <dbReference type="Proteomes" id="UP000500843"/>
    </source>
</evidence>
<proteinExistence type="predicted"/>
<dbReference type="SUPFAM" id="SSF103032">
    <property type="entry name" value="Hypothetical protein YwqG"/>
    <property type="match status" value="1"/>
</dbReference>
<dbReference type="AlphaFoldDB" id="A0A7D4G0G8"/>
<evidence type="ECO:0000313" key="1">
    <source>
        <dbReference type="EMBL" id="QKH89847.1"/>
    </source>
</evidence>
<dbReference type="EMBL" id="CP054011">
    <property type="protein sequence ID" value="QKH89847.1"/>
    <property type="molecule type" value="Genomic_DNA"/>
</dbReference>
<dbReference type="Proteomes" id="UP000500843">
    <property type="component" value="Chromosome 2"/>
</dbReference>
<name>A0A7D4G0G8_9BACT</name>
<organism evidence="1 2">
    <name type="scientific">Prevotella melaninogenica</name>
    <dbReference type="NCBI Taxonomy" id="28132"/>
    <lineage>
        <taxon>Bacteria</taxon>
        <taxon>Pseudomonadati</taxon>
        <taxon>Bacteroidota</taxon>
        <taxon>Bacteroidia</taxon>
        <taxon>Bacteroidales</taxon>
        <taxon>Prevotellaceae</taxon>
        <taxon>Prevotella</taxon>
    </lineage>
</organism>
<accession>A0A7D4G0G8</accession>
<dbReference type="Gene3D" id="2.30.320.10">
    <property type="entry name" value="YwqG-like"/>
    <property type="match status" value="1"/>
</dbReference>
<sequence length="279" mass="32654">MMKEKIDAFVAEFKQEALLDAIRIKLSPSTALELTQSKVGGLFYLPKTAEIPTNSKGEQLLFLAQINCEELPENTIYPEKGIMQFWIFGGNYDMGNDYDNPCSDENKRVIYYPMIEEHYGSGELAAIYKPQRDEDEELITPIYIDKPLSMSFQLEKQWRTISDYRFQDAFIEKWNAYFPEKQTQNLWQLDEDLAELVYEMLDITENTQIGGYGYFTQTDPRTYDSLFEYTEILFQLDSYEDNNGCEIMWGDCGVGNFFATKEQLKKLDFTNCLYNWDCC</sequence>
<protein>
    <submittedName>
        <fullName evidence="1">DUF1963 domain-containing protein</fullName>
    </submittedName>
</protein>
<dbReference type="InterPro" id="IPR015315">
    <property type="entry name" value="DUF1963"/>
</dbReference>
<dbReference type="PANTHER" id="PTHR36436:SF6">
    <property type="entry name" value="SLL5081 PROTEIN"/>
    <property type="match status" value="1"/>
</dbReference>
<dbReference type="Pfam" id="PF09234">
    <property type="entry name" value="DUF1963"/>
    <property type="match status" value="1"/>
</dbReference>